<evidence type="ECO:0000313" key="2">
    <source>
        <dbReference type="EMBL" id="HEN41754.1"/>
    </source>
</evidence>
<keyword evidence="1" id="KW-0732">Signal</keyword>
<feature type="chain" id="PRO_5032494463" evidence="1">
    <location>
        <begin position="25"/>
        <end position="161"/>
    </location>
</feature>
<dbReference type="AlphaFoldDB" id="A0A831XDR2"/>
<dbReference type="Pfam" id="PF11322">
    <property type="entry name" value="DUF3124"/>
    <property type="match status" value="1"/>
</dbReference>
<reference evidence="2" key="1">
    <citation type="journal article" date="2020" name="mSystems">
        <title>Genome- and Community-Level Interaction Insights into Carbon Utilization and Element Cycling Functions of Hydrothermarchaeota in Hydrothermal Sediment.</title>
        <authorList>
            <person name="Zhou Z."/>
            <person name="Liu Y."/>
            <person name="Xu W."/>
            <person name="Pan J."/>
            <person name="Luo Z.H."/>
            <person name="Li M."/>
        </authorList>
    </citation>
    <scope>NUCLEOTIDE SEQUENCE [LARGE SCALE GENOMIC DNA]</scope>
    <source>
        <strain evidence="2">SpSt-349</strain>
    </source>
</reference>
<comment type="caution">
    <text evidence="2">The sequence shown here is derived from an EMBL/GenBank/DDBJ whole genome shotgun (WGS) entry which is preliminary data.</text>
</comment>
<sequence>MTIRGWLAGLAVAAAAAVSSPDGADAEVRISKGQTLYVPVYSHVYTGDRALPFNLAATLGVRNTDPATPVTVTRADYHDSNGRLVKRFLAGPITLPPQGSTSFYLKERDTSGGFGAHFIVVWEAAREVNEPIVESVMIGARSGQGISFVSPAREIRPPAGK</sequence>
<gene>
    <name evidence="2" type="ORF">ENQ87_05145</name>
</gene>
<dbReference type="EMBL" id="DSOV01000018">
    <property type="protein sequence ID" value="HEN41754.1"/>
    <property type="molecule type" value="Genomic_DNA"/>
</dbReference>
<evidence type="ECO:0000256" key="1">
    <source>
        <dbReference type="SAM" id="SignalP"/>
    </source>
</evidence>
<proteinExistence type="predicted"/>
<dbReference type="InterPro" id="IPR021471">
    <property type="entry name" value="DUF3124"/>
</dbReference>
<accession>A0A831XDR2</accession>
<name>A0A831XDR2_GEOME</name>
<protein>
    <submittedName>
        <fullName evidence="2">DUF3124 domain-containing protein</fullName>
    </submittedName>
</protein>
<feature type="signal peptide" evidence="1">
    <location>
        <begin position="1"/>
        <end position="24"/>
    </location>
</feature>
<organism evidence="2">
    <name type="scientific">Geobacter metallireducens</name>
    <dbReference type="NCBI Taxonomy" id="28232"/>
    <lineage>
        <taxon>Bacteria</taxon>
        <taxon>Pseudomonadati</taxon>
        <taxon>Thermodesulfobacteriota</taxon>
        <taxon>Desulfuromonadia</taxon>
        <taxon>Geobacterales</taxon>
        <taxon>Geobacteraceae</taxon>
        <taxon>Geobacter</taxon>
    </lineage>
</organism>